<dbReference type="PANTHER" id="PTHR37042:SF4">
    <property type="entry name" value="OUTER MEMBRANE PROTEIN RV1973"/>
    <property type="match status" value="1"/>
</dbReference>
<keyword evidence="6" id="KW-1185">Reference proteome</keyword>
<keyword evidence="4" id="KW-1133">Transmembrane helix</keyword>
<feature type="compositionally biased region" description="Low complexity" evidence="3">
    <location>
        <begin position="30"/>
        <end position="39"/>
    </location>
</feature>
<dbReference type="Proteomes" id="UP001235744">
    <property type="component" value="Chromosome"/>
</dbReference>
<feature type="compositionally biased region" description="Acidic residues" evidence="3">
    <location>
        <begin position="12"/>
        <end position="29"/>
    </location>
</feature>
<dbReference type="EMBL" id="CP120988">
    <property type="protein sequence ID" value="WLQ54851.1"/>
    <property type="molecule type" value="Genomic_DNA"/>
</dbReference>
<evidence type="ECO:0000313" key="5">
    <source>
        <dbReference type="EMBL" id="WLQ54851.1"/>
    </source>
</evidence>
<evidence type="ECO:0000256" key="2">
    <source>
        <dbReference type="ARBA" id="ARBA00023136"/>
    </source>
</evidence>
<accession>A0ABY9IJR0</accession>
<evidence type="ECO:0000256" key="4">
    <source>
        <dbReference type="SAM" id="Phobius"/>
    </source>
</evidence>
<evidence type="ECO:0000256" key="1">
    <source>
        <dbReference type="ARBA" id="ARBA00004370"/>
    </source>
</evidence>
<evidence type="ECO:0000313" key="6">
    <source>
        <dbReference type="Proteomes" id="UP001235744"/>
    </source>
</evidence>
<feature type="region of interest" description="Disordered" evidence="3">
    <location>
        <begin position="1"/>
        <end position="73"/>
    </location>
</feature>
<dbReference type="RefSeq" id="WP_306105851.1">
    <property type="nucleotide sequence ID" value="NZ_CP120988.1"/>
</dbReference>
<proteinExistence type="predicted"/>
<organism evidence="5 6">
    <name type="scientific">Streptomyces poriferorum</name>
    <dbReference type="NCBI Taxonomy" id="2798799"/>
    <lineage>
        <taxon>Bacteria</taxon>
        <taxon>Bacillati</taxon>
        <taxon>Actinomycetota</taxon>
        <taxon>Actinomycetes</taxon>
        <taxon>Kitasatosporales</taxon>
        <taxon>Streptomycetaceae</taxon>
        <taxon>Streptomyces</taxon>
    </lineage>
</organism>
<comment type="subcellular location">
    <subcellularLocation>
        <location evidence="1">Membrane</location>
    </subcellularLocation>
</comment>
<keyword evidence="4" id="KW-0812">Transmembrane</keyword>
<dbReference type="PANTHER" id="PTHR37042">
    <property type="entry name" value="OUTER MEMBRANE PROTEIN RV1973"/>
    <property type="match status" value="1"/>
</dbReference>
<feature type="transmembrane region" description="Helical" evidence="4">
    <location>
        <begin position="80"/>
        <end position="100"/>
    </location>
</feature>
<feature type="compositionally biased region" description="Gly residues" evidence="3">
    <location>
        <begin position="51"/>
        <end position="65"/>
    </location>
</feature>
<evidence type="ECO:0008006" key="7">
    <source>
        <dbReference type="Google" id="ProtNLM"/>
    </source>
</evidence>
<protein>
    <recommendedName>
        <fullName evidence="7">Mce-associated membrane protein</fullName>
    </recommendedName>
</protein>
<gene>
    <name evidence="5" type="ORF">P8A19_05115</name>
</gene>
<name>A0ABY9IJR0_9ACTN</name>
<keyword evidence="2 4" id="KW-0472">Membrane</keyword>
<reference evidence="5 6" key="1">
    <citation type="submission" date="2023-03" db="EMBL/GenBank/DDBJ databases">
        <title>Isolation and description of six Streptomyces strains from soil environments, able to metabolize different microbial glucans.</title>
        <authorList>
            <person name="Widen T."/>
            <person name="Larsbrink J."/>
        </authorList>
    </citation>
    <scope>NUCLEOTIDE SEQUENCE [LARGE SCALE GENOMIC DNA]</scope>
    <source>
        <strain evidence="5 6">Alt2</strain>
    </source>
</reference>
<evidence type="ECO:0000256" key="3">
    <source>
        <dbReference type="SAM" id="MobiDB-lite"/>
    </source>
</evidence>
<sequence length="239" mass="24323">MKPGSGTTTDVVTDETDVATDETDVEGAEAGEAGVPGTAERARDDDTGAGADAGAGTGAGAGAPGGEETEAGPARRWPRVLAGVLAVVLLAAGGAFYVAGRQLRDTPATSNKALTDSAATTQVAGDVTNALGKVFSYSPGDTAATKASAQQLLAGKALQQYAALFGQVEKQAADQKLTLTTHVVRAGVTRLTHDSAHLLVFMDQVYERKGKAASTAAAQLSVTARLRQGRWTIVEIDAR</sequence>